<dbReference type="PIRSF" id="PIRSF039133">
    <property type="entry name" value="SUMO_E1B"/>
    <property type="match status" value="1"/>
</dbReference>
<dbReference type="Proteomes" id="UP000095751">
    <property type="component" value="Unassembled WGS sequence"/>
</dbReference>
<sequence>MFHKIQTSNILCVGAGGIGCELLKDLALSGFRRVQVIDLDTIDISNLNRQLLFRSQHVGMPKCTVACEVATNMVPPLTLPSDDGNDDDDDEKPTNNDNNNTSNNLPSILYQAHHGNVCDTSKFNVPFVKQFDLVVNALDNVEARRRVNRLCLAADVPLIEAGTTGYLGQVTVIHKSSGVACYECTTQETQKVYPICTIRSTPSMPVHTIVWSKELYKLLFHSKVDDSMLFEDPEGEEPSTYMAAVSNLRNSEEDKDGLLFSKAVRDVLHDLCSTEIQKQLDMGRYKAAKKTPTCLDVSILEKGMTAITPPSSTTDIWSLEESVTALATCLREAQTTPNENLLEEFDKDDDMAMRFVTAASNLRSSVFGIEPLQSLYSAKGIAGNIIPAIATTNAICAGLQILQAFSILKRQLMLEQDRSSGGEKENGDDVAGLQLDKSCFYVNCIRNRTRNGLYLTAVPLEKPNPNCFVCKNAVIPLTLNVNEWTLQELLHRVIKGRLGFEEPTLMLQGDFIWEEGDGADEEEFKMNLPKKLSQLPCGGIQHGTVLEIDDNSQSLNVCVTITHKDEWDGDEAPEDFPFVVGALPPKKKDDVENKPAAGAVAVSSTEPTKSVNADNNDDDDDVVLIIDEDEAKIDTVENGGKKMAAKRSIDENADGEKPTKKAKTKPSKEDNNVEVIEIED</sequence>
<comment type="pathway">
    <text evidence="7">Protein modification; protein sumoylation.</text>
</comment>
<dbReference type="AlphaFoldDB" id="A0A1E7FC92"/>
<dbReference type="InterPro" id="IPR035985">
    <property type="entry name" value="Ubiquitin-activating_enz"/>
</dbReference>
<keyword evidence="3" id="KW-0436">Ligase</keyword>
<evidence type="ECO:0000313" key="17">
    <source>
        <dbReference type="Proteomes" id="UP000095751"/>
    </source>
</evidence>
<evidence type="ECO:0000259" key="14">
    <source>
        <dbReference type="Pfam" id="PF10585"/>
    </source>
</evidence>
<dbReference type="Pfam" id="PF14732">
    <property type="entry name" value="UAE_UbL"/>
    <property type="match status" value="1"/>
</dbReference>
<feature type="binding site" evidence="10">
    <location>
        <position position="470"/>
    </location>
    <ligand>
        <name>Zn(2+)</name>
        <dbReference type="ChEBI" id="CHEBI:29105"/>
    </ligand>
</feature>
<dbReference type="InterPro" id="IPR045886">
    <property type="entry name" value="ThiF/MoeB/HesA"/>
</dbReference>
<dbReference type="GO" id="GO:0016925">
    <property type="term" value="P:protein sumoylation"/>
    <property type="evidence" value="ECO:0007669"/>
    <property type="project" value="UniProtKB-UniRule"/>
</dbReference>
<dbReference type="PANTHER" id="PTHR10953:SF5">
    <property type="entry name" value="SUMO-ACTIVATING ENZYME SUBUNIT 2"/>
    <property type="match status" value="1"/>
</dbReference>
<dbReference type="GO" id="GO:0005737">
    <property type="term" value="C:cytoplasm"/>
    <property type="evidence" value="ECO:0007669"/>
    <property type="project" value="TreeGrafter"/>
</dbReference>
<evidence type="ECO:0000313" key="16">
    <source>
        <dbReference type="EMBL" id="OEU15756.1"/>
    </source>
</evidence>
<feature type="binding site" evidence="10">
    <location>
        <position position="181"/>
    </location>
    <ligand>
        <name>Zn(2+)</name>
        <dbReference type="ChEBI" id="CHEBI:29105"/>
    </ligand>
</feature>
<reference evidence="16 17" key="1">
    <citation type="submission" date="2016-09" db="EMBL/GenBank/DDBJ databases">
        <title>Extensive genetic diversity and differential bi-allelic expression allows diatom success in the polar Southern Ocean.</title>
        <authorList>
            <consortium name="DOE Joint Genome Institute"/>
            <person name="Mock T."/>
            <person name="Otillar R.P."/>
            <person name="Strauss J."/>
            <person name="Dupont C."/>
            <person name="Frickenhaus S."/>
            <person name="Maumus F."/>
            <person name="Mcmullan M."/>
            <person name="Sanges R."/>
            <person name="Schmutz J."/>
            <person name="Toseland A."/>
            <person name="Valas R."/>
            <person name="Veluchamy A."/>
            <person name="Ward B.J."/>
            <person name="Allen A."/>
            <person name="Barry K."/>
            <person name="Falciatore A."/>
            <person name="Ferrante M."/>
            <person name="Fortunato A.E."/>
            <person name="Gloeckner G."/>
            <person name="Gruber A."/>
            <person name="Hipkin R."/>
            <person name="Janech M."/>
            <person name="Kroth P."/>
            <person name="Leese F."/>
            <person name="Lindquist E."/>
            <person name="Lyon B.R."/>
            <person name="Martin J."/>
            <person name="Mayer C."/>
            <person name="Parker M."/>
            <person name="Quesneville H."/>
            <person name="Raymond J."/>
            <person name="Uhlig C."/>
            <person name="Valentin K.U."/>
            <person name="Worden A.Z."/>
            <person name="Armbrust E.V."/>
            <person name="Bowler C."/>
            <person name="Green B."/>
            <person name="Moulton V."/>
            <person name="Van Oosterhout C."/>
            <person name="Grigoriev I."/>
        </authorList>
    </citation>
    <scope>NUCLEOTIDE SEQUENCE [LARGE SCALE GENOMIC DNA]</scope>
    <source>
        <strain evidence="16 17">CCMP1102</strain>
    </source>
</reference>
<dbReference type="GO" id="GO:0046872">
    <property type="term" value="F:metal ion binding"/>
    <property type="evidence" value="ECO:0007669"/>
    <property type="project" value="UniProtKB-KW"/>
</dbReference>
<protein>
    <recommendedName>
        <fullName evidence="7">SUMO-activating enzyme subunit</fullName>
    </recommendedName>
</protein>
<feature type="compositionally biased region" description="Basic and acidic residues" evidence="12">
    <location>
        <begin position="647"/>
        <end position="659"/>
    </location>
</feature>
<feature type="binding site" evidence="10">
    <location>
        <position position="184"/>
    </location>
    <ligand>
        <name>Zn(2+)</name>
        <dbReference type="ChEBI" id="CHEBI:29105"/>
    </ligand>
</feature>
<dbReference type="EMBL" id="KV784359">
    <property type="protein sequence ID" value="OEU15756.1"/>
    <property type="molecule type" value="Genomic_DNA"/>
</dbReference>
<dbReference type="InterPro" id="IPR033127">
    <property type="entry name" value="UBQ-activ_enz_E1_Cys_AS"/>
</dbReference>
<evidence type="ECO:0000256" key="6">
    <source>
        <dbReference type="ARBA" id="ARBA00022840"/>
    </source>
</evidence>
<dbReference type="FunCoup" id="A0A1E7FC92">
    <property type="interactions" value="632"/>
</dbReference>
<dbReference type="GO" id="GO:0005524">
    <property type="term" value="F:ATP binding"/>
    <property type="evidence" value="ECO:0007669"/>
    <property type="project" value="UniProtKB-UniRule"/>
</dbReference>
<proteinExistence type="inferred from homology"/>
<keyword evidence="6 7" id="KW-0067">ATP-binding</keyword>
<evidence type="ECO:0000256" key="8">
    <source>
        <dbReference type="PIRSR" id="PIRSR039133-1"/>
    </source>
</evidence>
<dbReference type="PROSITE" id="PS51257">
    <property type="entry name" value="PROKAR_LIPOPROTEIN"/>
    <property type="match status" value="1"/>
</dbReference>
<feature type="binding site" evidence="9">
    <location>
        <position position="38"/>
    </location>
    <ligand>
        <name>ATP</name>
        <dbReference type="ChEBI" id="CHEBI:30616"/>
    </ligand>
</feature>
<dbReference type="InterPro" id="IPR028077">
    <property type="entry name" value="UAE_UbL_dom"/>
</dbReference>
<feature type="region of interest" description="Disordered" evidence="12">
    <location>
        <begin position="636"/>
        <end position="680"/>
    </location>
</feature>
<organism evidence="16 17">
    <name type="scientific">Fragilariopsis cylindrus CCMP1102</name>
    <dbReference type="NCBI Taxonomy" id="635003"/>
    <lineage>
        <taxon>Eukaryota</taxon>
        <taxon>Sar</taxon>
        <taxon>Stramenopiles</taxon>
        <taxon>Ochrophyta</taxon>
        <taxon>Bacillariophyta</taxon>
        <taxon>Bacillariophyceae</taxon>
        <taxon>Bacillariophycidae</taxon>
        <taxon>Bacillariales</taxon>
        <taxon>Bacillariaceae</taxon>
        <taxon>Fragilariopsis</taxon>
    </lineage>
</organism>
<evidence type="ECO:0000256" key="9">
    <source>
        <dbReference type="PIRSR" id="PIRSR039133-2"/>
    </source>
</evidence>
<evidence type="ECO:0000259" key="13">
    <source>
        <dbReference type="Pfam" id="PF00899"/>
    </source>
</evidence>
<dbReference type="UniPathway" id="UPA00143"/>
<dbReference type="GO" id="GO:0019948">
    <property type="term" value="F:SUMO activating enzyme activity"/>
    <property type="evidence" value="ECO:0007669"/>
    <property type="project" value="UniProtKB-UniRule"/>
</dbReference>
<evidence type="ECO:0000256" key="5">
    <source>
        <dbReference type="ARBA" id="ARBA00022786"/>
    </source>
</evidence>
<feature type="binding site" evidence="10">
    <location>
        <position position="467"/>
    </location>
    <ligand>
        <name>Zn(2+)</name>
        <dbReference type="ChEBI" id="CHEBI:29105"/>
    </ligand>
</feature>
<name>A0A1E7FC92_9STRA</name>
<feature type="active site" description="Glycyl thioester intermediate" evidence="8 11">
    <location>
        <position position="196"/>
    </location>
</feature>
<evidence type="ECO:0000259" key="15">
    <source>
        <dbReference type="Pfam" id="PF14732"/>
    </source>
</evidence>
<keyword evidence="7 10" id="KW-0862">Zinc</keyword>
<comment type="similarity">
    <text evidence="2 7">Belongs to the ubiquitin-activating E1 family.</text>
</comment>
<dbReference type="Pfam" id="PF10585">
    <property type="entry name" value="UBA_E1_SCCH"/>
    <property type="match status" value="1"/>
</dbReference>
<evidence type="ECO:0000256" key="3">
    <source>
        <dbReference type="ARBA" id="ARBA00022598"/>
    </source>
</evidence>
<dbReference type="GO" id="GO:0031510">
    <property type="term" value="C:SUMO activating enzyme complex"/>
    <property type="evidence" value="ECO:0007669"/>
    <property type="project" value="UniProtKB-UniRule"/>
</dbReference>
<feature type="region of interest" description="Disordered" evidence="12">
    <location>
        <begin position="77"/>
        <end position="105"/>
    </location>
</feature>
<dbReference type="UniPathway" id="UPA00886"/>
<dbReference type="SUPFAM" id="SSF69572">
    <property type="entry name" value="Activating enzymes of the ubiquitin-like proteins"/>
    <property type="match status" value="1"/>
</dbReference>
<dbReference type="InterPro" id="IPR000594">
    <property type="entry name" value="ThiF_NAD_FAD-bd"/>
</dbReference>
<feature type="domain" description="Ubiquitin-activating enzyme SCCH" evidence="14">
    <location>
        <begin position="319"/>
        <end position="373"/>
    </location>
</feature>
<keyword evidence="4 7" id="KW-0547">Nucleotide-binding</keyword>
<feature type="domain" description="Ubiquitin/SUMO-activating enzyme ubiquitin-like" evidence="15">
    <location>
        <begin position="477"/>
        <end position="567"/>
    </location>
</feature>
<evidence type="ECO:0000256" key="1">
    <source>
        <dbReference type="ARBA" id="ARBA00004906"/>
    </source>
</evidence>
<evidence type="ECO:0000256" key="7">
    <source>
        <dbReference type="PIRNR" id="PIRNR039133"/>
    </source>
</evidence>
<comment type="subunit">
    <text evidence="7">Heterodimer.</text>
</comment>
<keyword evidence="7 10" id="KW-0479">Metal-binding</keyword>
<feature type="binding site" evidence="9">
    <location>
        <begin position="139"/>
        <end position="144"/>
    </location>
    <ligand>
        <name>ATP</name>
        <dbReference type="ChEBI" id="CHEBI:30616"/>
    </ligand>
</feature>
<keyword evidence="5 7" id="KW-0833">Ubl conjugation pathway</keyword>
<dbReference type="Pfam" id="PF00899">
    <property type="entry name" value="ThiF"/>
    <property type="match status" value="1"/>
</dbReference>
<feature type="binding site" evidence="9">
    <location>
        <begin position="14"/>
        <end position="19"/>
    </location>
    <ligand>
        <name>ATP</name>
        <dbReference type="ChEBI" id="CHEBI:30616"/>
    </ligand>
</feature>
<feature type="region of interest" description="Disordered" evidence="12">
    <location>
        <begin position="586"/>
        <end position="619"/>
    </location>
</feature>
<dbReference type="InParanoid" id="A0A1E7FC92"/>
<keyword evidence="17" id="KW-1185">Reference proteome</keyword>
<dbReference type="InterPro" id="IPR030661">
    <property type="entry name" value="Uba2"/>
</dbReference>
<dbReference type="Gene3D" id="1.10.10.2660">
    <property type="entry name" value="Ubiquitin-activating enzyme E1, SCCH domain"/>
    <property type="match status" value="1"/>
</dbReference>
<evidence type="ECO:0000256" key="4">
    <source>
        <dbReference type="ARBA" id="ARBA00022741"/>
    </source>
</evidence>
<evidence type="ECO:0000256" key="2">
    <source>
        <dbReference type="ARBA" id="ARBA00005673"/>
    </source>
</evidence>
<accession>A0A1E7FC92</accession>
<evidence type="ECO:0000256" key="10">
    <source>
        <dbReference type="PIRSR" id="PIRSR039133-3"/>
    </source>
</evidence>
<evidence type="ECO:0000256" key="11">
    <source>
        <dbReference type="PROSITE-ProRule" id="PRU10132"/>
    </source>
</evidence>
<dbReference type="PANTHER" id="PTHR10953">
    <property type="entry name" value="UBIQUITIN-ACTIVATING ENZYME E1"/>
    <property type="match status" value="1"/>
</dbReference>
<feature type="domain" description="THIF-type NAD/FAD binding fold" evidence="13">
    <location>
        <begin position="4"/>
        <end position="410"/>
    </location>
</feature>
<gene>
    <name evidence="16" type="ORF">FRACYDRAFT_170432</name>
</gene>
<feature type="binding site" evidence="9">
    <location>
        <begin position="46"/>
        <end position="49"/>
    </location>
    <ligand>
        <name>ATP</name>
        <dbReference type="ChEBI" id="CHEBI:30616"/>
    </ligand>
</feature>
<comment type="pathway">
    <text evidence="1">Protein modification; protein ubiquitination.</text>
</comment>
<dbReference type="OrthoDB" id="10255449at2759"/>
<dbReference type="InterPro" id="IPR019572">
    <property type="entry name" value="UBA_E1_SCCH"/>
</dbReference>
<feature type="binding site" evidence="9">
    <location>
        <position position="62"/>
    </location>
    <ligand>
        <name>ATP</name>
        <dbReference type="ChEBI" id="CHEBI:30616"/>
    </ligand>
</feature>
<dbReference type="KEGG" id="fcy:FRACYDRAFT_170432"/>
<feature type="compositionally biased region" description="Polar residues" evidence="12">
    <location>
        <begin position="602"/>
        <end position="613"/>
    </location>
</feature>
<feature type="compositionally biased region" description="Low complexity" evidence="12">
    <location>
        <begin position="95"/>
        <end position="105"/>
    </location>
</feature>
<evidence type="ECO:0000256" key="12">
    <source>
        <dbReference type="SAM" id="MobiDB-lite"/>
    </source>
</evidence>
<dbReference type="InterPro" id="IPR042063">
    <property type="entry name" value="Ubi_acti_E1_SCCH"/>
</dbReference>
<dbReference type="GO" id="GO:0016567">
    <property type="term" value="P:protein ubiquitination"/>
    <property type="evidence" value="ECO:0007669"/>
    <property type="project" value="UniProtKB-UniPathway"/>
</dbReference>
<dbReference type="Gene3D" id="3.40.50.720">
    <property type="entry name" value="NAD(P)-binding Rossmann-like Domain"/>
    <property type="match status" value="1"/>
</dbReference>
<dbReference type="PROSITE" id="PS00865">
    <property type="entry name" value="UBIQUITIN_ACTIVAT_2"/>
    <property type="match status" value="1"/>
</dbReference>
<dbReference type="Gene3D" id="3.10.290.20">
    <property type="entry name" value="Ubiquitin-like 2 activating enzyme e1b. Chain: B, domain 3"/>
    <property type="match status" value="1"/>
</dbReference>